<proteinExistence type="predicted"/>
<sequence>MDDAYDEAPEFAAPVEDENNEDDFVPSGSKKAKAKAKATKAKKATAAKEKAVKGKKATQAKGKKGKVVEPVQPSFTEESLVEASKAPAVSGVNENPTTDNATAPAPTVPEVVETPPGASAKGNPKRIVVVGKKAPKSAEIIEDEGPTMPKASADVVPDTVPIAAPVPDEPEAVKEDAVVAMTGRGTQGKKAAARKKVVESDVESEKEVEKETTPPVAAQPSVPAAKVLQPKASLAVNPPAGVKLEPSFVVDKNGNVKEFRTCRTDLPKVVQTTGGVKRIGFSRRSAIPSLHKNFKAPPKRLPPPPKKPSRKKEDSDDDSDEFDENGKKKIRPGDPEWYMMDVD</sequence>
<name>A0ACC2WSG3_9TREE</name>
<keyword evidence="2" id="KW-1185">Reference proteome</keyword>
<accession>A0ACC2WSG3</accession>
<dbReference type="Proteomes" id="UP001230649">
    <property type="component" value="Unassembled WGS sequence"/>
</dbReference>
<evidence type="ECO:0000313" key="2">
    <source>
        <dbReference type="Proteomes" id="UP001230649"/>
    </source>
</evidence>
<gene>
    <name evidence="1" type="ORF">QFC20_001636</name>
</gene>
<reference evidence="1" key="1">
    <citation type="submission" date="2023-04" db="EMBL/GenBank/DDBJ databases">
        <title>Draft Genome sequencing of Naganishia species isolated from polar environments using Oxford Nanopore Technology.</title>
        <authorList>
            <person name="Leo P."/>
            <person name="Venkateswaran K."/>
        </authorList>
    </citation>
    <scope>NUCLEOTIDE SEQUENCE</scope>
    <source>
        <strain evidence="1">MNA-CCFEE 5262</strain>
    </source>
</reference>
<dbReference type="EMBL" id="JASBWS010000010">
    <property type="protein sequence ID" value="KAJ9114120.1"/>
    <property type="molecule type" value="Genomic_DNA"/>
</dbReference>
<comment type="caution">
    <text evidence="1">The sequence shown here is derived from an EMBL/GenBank/DDBJ whole genome shotgun (WGS) entry which is preliminary data.</text>
</comment>
<protein>
    <submittedName>
        <fullName evidence="1">Uncharacterized protein</fullName>
    </submittedName>
</protein>
<organism evidence="1 2">
    <name type="scientific">Naganishia adeliensis</name>
    <dbReference type="NCBI Taxonomy" id="92952"/>
    <lineage>
        <taxon>Eukaryota</taxon>
        <taxon>Fungi</taxon>
        <taxon>Dikarya</taxon>
        <taxon>Basidiomycota</taxon>
        <taxon>Agaricomycotina</taxon>
        <taxon>Tremellomycetes</taxon>
        <taxon>Filobasidiales</taxon>
        <taxon>Filobasidiaceae</taxon>
        <taxon>Naganishia</taxon>
    </lineage>
</organism>
<evidence type="ECO:0000313" key="1">
    <source>
        <dbReference type="EMBL" id="KAJ9114120.1"/>
    </source>
</evidence>